<accession>A0ABY7GVE3</accession>
<reference evidence="2" key="1">
    <citation type="submission" date="2022-11" db="EMBL/GenBank/DDBJ databases">
        <title>Minimal conservation of predation-associated metabolite biosynthetic gene clusters underscores biosynthetic potential of Myxococcota including descriptions for ten novel species: Archangium lansinium sp. nov., Myxococcus landrumus sp. nov., Nannocystis bai.</title>
        <authorList>
            <person name="Ahearne A."/>
            <person name="Stevens C."/>
            <person name="Dowd S."/>
        </authorList>
    </citation>
    <scope>NUCLEOTIDE SEQUENCE</scope>
    <source>
        <strain evidence="2">Fl3</strain>
    </source>
</reference>
<evidence type="ECO:0000313" key="2">
    <source>
        <dbReference type="EMBL" id="WAS90944.1"/>
    </source>
</evidence>
<sequence>MDNESQTLAAAIAQQNNLLLQIAADLSAIRKIIERSTAPAVEQQQEGLTIPGAEETAQPPEQELRAGGHKVGVALELEQ</sequence>
<dbReference type="EMBL" id="CP114040">
    <property type="protein sequence ID" value="WAS90944.1"/>
    <property type="molecule type" value="Genomic_DNA"/>
</dbReference>
<feature type="region of interest" description="Disordered" evidence="1">
    <location>
        <begin position="40"/>
        <end position="71"/>
    </location>
</feature>
<organism evidence="2 3">
    <name type="scientific">Nannocystis punicea</name>
    <dbReference type="NCBI Taxonomy" id="2995304"/>
    <lineage>
        <taxon>Bacteria</taxon>
        <taxon>Pseudomonadati</taxon>
        <taxon>Myxococcota</taxon>
        <taxon>Polyangia</taxon>
        <taxon>Nannocystales</taxon>
        <taxon>Nannocystaceae</taxon>
        <taxon>Nannocystis</taxon>
    </lineage>
</organism>
<protein>
    <submittedName>
        <fullName evidence="2">Uncharacterized protein</fullName>
    </submittedName>
</protein>
<evidence type="ECO:0000256" key="1">
    <source>
        <dbReference type="SAM" id="MobiDB-lite"/>
    </source>
</evidence>
<evidence type="ECO:0000313" key="3">
    <source>
        <dbReference type="Proteomes" id="UP001164459"/>
    </source>
</evidence>
<dbReference type="Proteomes" id="UP001164459">
    <property type="component" value="Chromosome"/>
</dbReference>
<proteinExistence type="predicted"/>
<gene>
    <name evidence="2" type="ORF">O0S08_32545</name>
</gene>
<name>A0ABY7GVE3_9BACT</name>
<keyword evidence="3" id="KW-1185">Reference proteome</keyword>
<dbReference type="RefSeq" id="WP_269033271.1">
    <property type="nucleotide sequence ID" value="NZ_CP114040.1"/>
</dbReference>